<proteinExistence type="predicted"/>
<dbReference type="AlphaFoldDB" id="A0A919U8Y2"/>
<gene>
    <name evidence="2" type="ORF">Dsi01nite_042530</name>
</gene>
<protein>
    <submittedName>
        <fullName evidence="2">Uncharacterized protein</fullName>
    </submittedName>
</protein>
<comment type="caution">
    <text evidence="2">The sequence shown here is derived from an EMBL/GenBank/DDBJ whole genome shotgun (WGS) entry which is preliminary data.</text>
</comment>
<accession>A0A919U8Y2</accession>
<keyword evidence="1" id="KW-0812">Transmembrane</keyword>
<feature type="transmembrane region" description="Helical" evidence="1">
    <location>
        <begin position="6"/>
        <end position="22"/>
    </location>
</feature>
<sequence>MLYVYWAAWGFCGGFIVEALQLSGAIRRARGWPWRRRGEPTLAPYLVSVLLRLIVGAVLAAGLGGEGQLGGPLSALVVGVAAPLIVEQLSRGALARAGGSGG</sequence>
<reference evidence="2" key="1">
    <citation type="submission" date="2021-01" db="EMBL/GenBank/DDBJ databases">
        <title>Whole genome shotgun sequence of Dactylosporangium siamense NBRC 106093.</title>
        <authorList>
            <person name="Komaki H."/>
            <person name="Tamura T."/>
        </authorList>
    </citation>
    <scope>NUCLEOTIDE SEQUENCE</scope>
    <source>
        <strain evidence="2">NBRC 106093</strain>
    </source>
</reference>
<dbReference type="EMBL" id="BONQ01000063">
    <property type="protein sequence ID" value="GIG46212.1"/>
    <property type="molecule type" value="Genomic_DNA"/>
</dbReference>
<keyword evidence="1" id="KW-1133">Transmembrane helix</keyword>
<evidence type="ECO:0000313" key="3">
    <source>
        <dbReference type="Proteomes" id="UP000660611"/>
    </source>
</evidence>
<evidence type="ECO:0000256" key="1">
    <source>
        <dbReference type="SAM" id="Phobius"/>
    </source>
</evidence>
<dbReference type="Proteomes" id="UP000660611">
    <property type="component" value="Unassembled WGS sequence"/>
</dbReference>
<feature type="transmembrane region" description="Helical" evidence="1">
    <location>
        <begin position="69"/>
        <end position="86"/>
    </location>
</feature>
<dbReference type="RefSeq" id="WP_203847994.1">
    <property type="nucleotide sequence ID" value="NZ_BAAAVW010000013.1"/>
</dbReference>
<keyword evidence="3" id="KW-1185">Reference proteome</keyword>
<evidence type="ECO:0000313" key="2">
    <source>
        <dbReference type="EMBL" id="GIG46212.1"/>
    </source>
</evidence>
<name>A0A919U8Y2_9ACTN</name>
<keyword evidence="1" id="KW-0472">Membrane</keyword>
<organism evidence="2 3">
    <name type="scientific">Dactylosporangium siamense</name>
    <dbReference type="NCBI Taxonomy" id="685454"/>
    <lineage>
        <taxon>Bacteria</taxon>
        <taxon>Bacillati</taxon>
        <taxon>Actinomycetota</taxon>
        <taxon>Actinomycetes</taxon>
        <taxon>Micromonosporales</taxon>
        <taxon>Micromonosporaceae</taxon>
        <taxon>Dactylosporangium</taxon>
    </lineage>
</organism>
<feature type="transmembrane region" description="Helical" evidence="1">
    <location>
        <begin position="42"/>
        <end position="63"/>
    </location>
</feature>